<reference evidence="7" key="1">
    <citation type="journal article" date="2019" name="Int. J. Syst. Evol. Microbiol.">
        <title>The Global Catalogue of Microorganisms (GCM) 10K type strain sequencing project: providing services to taxonomists for standard genome sequencing and annotation.</title>
        <authorList>
            <consortium name="The Broad Institute Genomics Platform"/>
            <consortium name="The Broad Institute Genome Sequencing Center for Infectious Disease"/>
            <person name="Wu L."/>
            <person name="Ma J."/>
        </authorList>
    </citation>
    <scope>NUCLEOTIDE SEQUENCE [LARGE SCALE GENOMIC DNA]</scope>
    <source>
        <strain evidence="7">JCM 16704</strain>
    </source>
</reference>
<dbReference type="InterPro" id="IPR003798">
    <property type="entry name" value="DNA_recombination_RmuC"/>
</dbReference>
<dbReference type="RefSeq" id="WP_344675614.1">
    <property type="nucleotide sequence ID" value="NZ_BAAAZI010000012.1"/>
</dbReference>
<evidence type="ECO:0000256" key="2">
    <source>
        <dbReference type="ARBA" id="ARBA00009840"/>
    </source>
</evidence>
<evidence type="ECO:0000256" key="5">
    <source>
        <dbReference type="SAM" id="Coils"/>
    </source>
</evidence>
<comment type="similarity">
    <text evidence="2">Belongs to the RmuC family.</text>
</comment>
<dbReference type="Pfam" id="PF02646">
    <property type="entry name" value="RmuC"/>
    <property type="match status" value="1"/>
</dbReference>
<dbReference type="Proteomes" id="UP001500101">
    <property type="component" value="Unassembled WGS sequence"/>
</dbReference>
<keyword evidence="7" id="KW-1185">Reference proteome</keyword>
<evidence type="ECO:0000256" key="4">
    <source>
        <dbReference type="ARBA" id="ARBA00023172"/>
    </source>
</evidence>
<feature type="coiled-coil region" evidence="5">
    <location>
        <begin position="32"/>
        <end position="59"/>
    </location>
</feature>
<dbReference type="EMBL" id="BAAAZI010000012">
    <property type="protein sequence ID" value="GAA4145801.1"/>
    <property type="molecule type" value="Genomic_DNA"/>
</dbReference>
<protein>
    <submittedName>
        <fullName evidence="6">DNA recombination protein RmuC</fullName>
    </submittedName>
</protein>
<comment type="caution">
    <text evidence="6">The sequence shown here is derived from an EMBL/GenBank/DDBJ whole genome shotgun (WGS) entry which is preliminary data.</text>
</comment>
<sequence>MEILYPILLLLVILICIWLYVRSSKSVSANIHEQLKQALQLQQVELAKAQEREALLQKEWDKSQLAWKEESLARQSIERTLESTNAYLQAQQEKFADQKLELQAIKAQFNQEFQVLANKILEEKSQKFTQLNQQQIGLVLDPLKEKIKQFEEQVSKTYQHEAAERNVLKGVVEQLMQQSVQIRDEANNLAKALKGDNKKQGNWGEVILERVLERSGLIKGQEYKLQASVQEQDGRRLQPDAIIYLPDEKHLIVDSKLSMIAYERAVNADTEEERLQYSKQHVQSLENHIRDLSSKDYHNLYGIHSPDFVLMFIPIESALSLAITVKPELFSDAWDRKVVIVSPSTLLATLRTIASVWKQERQNRHVLEIAKEAGLLYDKFVGFLDDMEQIQNHLQKASNKHEDAMKKLAEGPGNVVRKIEQLKVLGAKANKQIGGKYLED</sequence>
<dbReference type="PANTHER" id="PTHR30563:SF0">
    <property type="entry name" value="DNA RECOMBINATION PROTEIN RMUC"/>
    <property type="match status" value="1"/>
</dbReference>
<comment type="function">
    <text evidence="1">Involved in DNA recombination.</text>
</comment>
<name>A0ABP7Z2U0_9SPHI</name>
<evidence type="ECO:0000313" key="6">
    <source>
        <dbReference type="EMBL" id="GAA4145801.1"/>
    </source>
</evidence>
<dbReference type="PANTHER" id="PTHR30563">
    <property type="entry name" value="DNA RECOMBINATION PROTEIN RMUC"/>
    <property type="match status" value="1"/>
</dbReference>
<proteinExistence type="inferred from homology"/>
<gene>
    <name evidence="6" type="ORF">GCM10022216_30080</name>
</gene>
<evidence type="ECO:0000256" key="3">
    <source>
        <dbReference type="ARBA" id="ARBA00023054"/>
    </source>
</evidence>
<keyword evidence="4" id="KW-0233">DNA recombination</keyword>
<organism evidence="6 7">
    <name type="scientific">Sphingobacterium kyonggiense</name>
    <dbReference type="NCBI Taxonomy" id="714075"/>
    <lineage>
        <taxon>Bacteria</taxon>
        <taxon>Pseudomonadati</taxon>
        <taxon>Bacteroidota</taxon>
        <taxon>Sphingobacteriia</taxon>
        <taxon>Sphingobacteriales</taxon>
        <taxon>Sphingobacteriaceae</taxon>
        <taxon>Sphingobacterium</taxon>
    </lineage>
</organism>
<keyword evidence="3 5" id="KW-0175">Coiled coil</keyword>
<evidence type="ECO:0000313" key="7">
    <source>
        <dbReference type="Proteomes" id="UP001500101"/>
    </source>
</evidence>
<accession>A0ABP7Z2U0</accession>
<evidence type="ECO:0000256" key="1">
    <source>
        <dbReference type="ARBA" id="ARBA00003416"/>
    </source>
</evidence>